<name>A0A5N6YMW5_9EURO</name>
<protein>
    <submittedName>
        <fullName evidence="2">Uncharacterized protein</fullName>
    </submittedName>
</protein>
<organism evidence="2">
    <name type="scientific">Aspergillus arachidicola</name>
    <dbReference type="NCBI Taxonomy" id="656916"/>
    <lineage>
        <taxon>Eukaryota</taxon>
        <taxon>Fungi</taxon>
        <taxon>Dikarya</taxon>
        <taxon>Ascomycota</taxon>
        <taxon>Pezizomycotina</taxon>
        <taxon>Eurotiomycetes</taxon>
        <taxon>Eurotiomycetidae</taxon>
        <taxon>Eurotiales</taxon>
        <taxon>Aspergillaceae</taxon>
        <taxon>Aspergillus</taxon>
        <taxon>Aspergillus subgen. Circumdati</taxon>
    </lineage>
</organism>
<feature type="transmembrane region" description="Helical" evidence="1">
    <location>
        <begin position="91"/>
        <end position="111"/>
    </location>
</feature>
<dbReference type="EMBL" id="ML737122">
    <property type="protein sequence ID" value="KAE8344860.1"/>
    <property type="molecule type" value="Genomic_DNA"/>
</dbReference>
<dbReference type="Proteomes" id="UP000325558">
    <property type="component" value="Unassembled WGS sequence"/>
</dbReference>
<gene>
    <name evidence="2" type="ORF">BDV24DRAFT_126497</name>
</gene>
<dbReference type="AlphaFoldDB" id="A0A5N6YMW5"/>
<evidence type="ECO:0000313" key="2">
    <source>
        <dbReference type="EMBL" id="KAE8344860.1"/>
    </source>
</evidence>
<evidence type="ECO:0000256" key="1">
    <source>
        <dbReference type="SAM" id="Phobius"/>
    </source>
</evidence>
<keyword evidence="1" id="KW-0472">Membrane</keyword>
<keyword evidence="1" id="KW-0812">Transmembrane</keyword>
<reference evidence="2" key="1">
    <citation type="submission" date="2019-04" db="EMBL/GenBank/DDBJ databases">
        <title>Friends and foes A comparative genomics study of 23 Aspergillus species from section Flavi.</title>
        <authorList>
            <consortium name="DOE Joint Genome Institute"/>
            <person name="Kjaerbolling I."/>
            <person name="Vesth T."/>
            <person name="Frisvad J.C."/>
            <person name="Nybo J.L."/>
            <person name="Theobald S."/>
            <person name="Kildgaard S."/>
            <person name="Isbrandt T."/>
            <person name="Kuo A."/>
            <person name="Sato A."/>
            <person name="Lyhne E.K."/>
            <person name="Kogle M.E."/>
            <person name="Wiebenga A."/>
            <person name="Kun R.S."/>
            <person name="Lubbers R.J."/>
            <person name="Makela M.R."/>
            <person name="Barry K."/>
            <person name="Chovatia M."/>
            <person name="Clum A."/>
            <person name="Daum C."/>
            <person name="Haridas S."/>
            <person name="He G."/>
            <person name="LaButti K."/>
            <person name="Lipzen A."/>
            <person name="Mondo S."/>
            <person name="Riley R."/>
            <person name="Salamov A."/>
            <person name="Simmons B.A."/>
            <person name="Magnuson J.K."/>
            <person name="Henrissat B."/>
            <person name="Mortensen U.H."/>
            <person name="Larsen T.O."/>
            <person name="Devries R.P."/>
            <person name="Grigoriev I.V."/>
            <person name="Machida M."/>
            <person name="Baker S.E."/>
            <person name="Andersen M.R."/>
        </authorList>
    </citation>
    <scope>NUCLEOTIDE SEQUENCE</scope>
    <source>
        <strain evidence="2">CBS 117612</strain>
    </source>
</reference>
<keyword evidence="1" id="KW-1133">Transmembrane helix</keyword>
<proteinExistence type="predicted"/>
<accession>A0A5N6YMW5</accession>
<sequence length="119" mass="13252">MAADRLLGRLNILGILAWPLVLCAFFEHAPTRLGRLSYFPSSMASFHVRSSHAVGLLRPGSQRSGSLWGSDWDTDQRCACVSIWRFETASIFRGVVTIVGSCMVMFVKLLLGKGVWSRY</sequence>
<feature type="transmembrane region" description="Helical" evidence="1">
    <location>
        <begin position="6"/>
        <end position="26"/>
    </location>
</feature>